<keyword evidence="1" id="KW-0732">Signal</keyword>
<keyword evidence="3" id="KW-1185">Reference proteome</keyword>
<name>A0A5N6S718_9BIFI</name>
<dbReference type="AlphaFoldDB" id="A0A5N6S718"/>
<dbReference type="Gene3D" id="3.80.10.10">
    <property type="entry name" value="Ribonuclease Inhibitor"/>
    <property type="match status" value="1"/>
</dbReference>
<dbReference type="Proteomes" id="UP000325415">
    <property type="component" value="Unassembled WGS sequence"/>
</dbReference>
<proteinExistence type="predicted"/>
<evidence type="ECO:0000313" key="3">
    <source>
        <dbReference type="Proteomes" id="UP000325415"/>
    </source>
</evidence>
<evidence type="ECO:0000256" key="1">
    <source>
        <dbReference type="SAM" id="SignalP"/>
    </source>
</evidence>
<dbReference type="PROSITE" id="PS51257">
    <property type="entry name" value="PROKAR_LIPOPROTEIN"/>
    <property type="match status" value="1"/>
</dbReference>
<accession>A0A5N6S718</accession>
<dbReference type="InterPro" id="IPR032675">
    <property type="entry name" value="LRR_dom_sf"/>
</dbReference>
<protein>
    <submittedName>
        <fullName evidence="2">Leucine-rich repeat domain-containing protein</fullName>
    </submittedName>
</protein>
<dbReference type="SUPFAM" id="SSF52058">
    <property type="entry name" value="L domain-like"/>
    <property type="match status" value="1"/>
</dbReference>
<dbReference type="EMBL" id="QDAG01000010">
    <property type="protein sequence ID" value="KAE8126935.1"/>
    <property type="molecule type" value="Genomic_DNA"/>
</dbReference>
<evidence type="ECO:0000313" key="2">
    <source>
        <dbReference type="EMBL" id="KAE8126935.1"/>
    </source>
</evidence>
<feature type="chain" id="PRO_5030135011" evidence="1">
    <location>
        <begin position="26"/>
        <end position="249"/>
    </location>
</feature>
<comment type="caution">
    <text evidence="2">The sequence shown here is derived from an EMBL/GenBank/DDBJ whole genome shotgun (WGS) entry which is preliminary data.</text>
</comment>
<dbReference type="RefSeq" id="WP_152581511.1">
    <property type="nucleotide sequence ID" value="NZ_JALCMD010000015.1"/>
</dbReference>
<gene>
    <name evidence="2" type="ORF">DDE84_09750</name>
</gene>
<reference evidence="2 3" key="1">
    <citation type="submission" date="2018-04" db="EMBL/GenBank/DDBJ databases">
        <authorList>
            <person name="Eckel V.P."/>
            <person name="Vogel R.F."/>
        </authorList>
    </citation>
    <scope>NUCLEOTIDE SEQUENCE [LARGE SCALE GENOMIC DNA]</scope>
    <source>
        <strain evidence="3">TMW 2.1764</strain>
    </source>
</reference>
<organism evidence="2 3">
    <name type="scientific">Bifidobacterium tibiigranuli</name>
    <dbReference type="NCBI Taxonomy" id="2172043"/>
    <lineage>
        <taxon>Bacteria</taxon>
        <taxon>Bacillati</taxon>
        <taxon>Actinomycetota</taxon>
        <taxon>Actinomycetes</taxon>
        <taxon>Bifidobacteriales</taxon>
        <taxon>Bifidobacteriaceae</taxon>
        <taxon>Bifidobacterium</taxon>
    </lineage>
</organism>
<dbReference type="GeneID" id="78128377"/>
<feature type="signal peptide" evidence="1">
    <location>
        <begin position="1"/>
        <end position="25"/>
    </location>
</feature>
<sequence>MTSARRMIQAIATAGAAVALLAACAAPGSGSDSGSAVSPSHTAKPAPTLAKVFKDAHVSVCMAKVLGQSADSPVNTKKAAALDSLSFPAYAQQYHQQCGAQLQQVQTLQGLEVFTGLRYLDVSSLPALSSLHGVSRLTKLEQINMYGTSISDISAFGALPKLSQVALSSNVCDLAALKQLPLKSLSVACPTADISPIDGKQTQLYVHAPYDENIVRRSAQSGNTVTIQNQDGSFDVYRTVSGEVQVTHM</sequence>